<name>A0A067C312_SAPPC</name>
<organism evidence="1 2">
    <name type="scientific">Saprolegnia parasitica (strain CBS 223.65)</name>
    <dbReference type="NCBI Taxonomy" id="695850"/>
    <lineage>
        <taxon>Eukaryota</taxon>
        <taxon>Sar</taxon>
        <taxon>Stramenopiles</taxon>
        <taxon>Oomycota</taxon>
        <taxon>Saprolegniomycetes</taxon>
        <taxon>Saprolegniales</taxon>
        <taxon>Saprolegniaceae</taxon>
        <taxon>Saprolegnia</taxon>
    </lineage>
</organism>
<sequence>MQRRNSVAAACAYADVKTTLNTSVLAADANCAGAPASVCYVNINCVQAPVSANLTDDLVEFHHIAALGNLSRFQPSTLSIVESDATISLAHFVPPPAMTSLYEPLPT</sequence>
<dbReference type="AlphaFoldDB" id="A0A067C312"/>
<proteinExistence type="predicted"/>
<gene>
    <name evidence="1" type="ORF">SPRG_09303</name>
</gene>
<evidence type="ECO:0000313" key="1">
    <source>
        <dbReference type="EMBL" id="KDO25154.1"/>
    </source>
</evidence>
<protein>
    <submittedName>
        <fullName evidence="1">Uncharacterized protein</fullName>
    </submittedName>
</protein>
<reference evidence="1 2" key="1">
    <citation type="journal article" date="2013" name="PLoS Genet.">
        <title>Distinctive expansion of potential virulence genes in the genome of the oomycete fish pathogen Saprolegnia parasitica.</title>
        <authorList>
            <person name="Jiang R.H."/>
            <person name="de Bruijn I."/>
            <person name="Haas B.J."/>
            <person name="Belmonte R."/>
            <person name="Lobach L."/>
            <person name="Christie J."/>
            <person name="van den Ackerveken G."/>
            <person name="Bottin A."/>
            <person name="Bulone V."/>
            <person name="Diaz-Moreno S.M."/>
            <person name="Dumas B."/>
            <person name="Fan L."/>
            <person name="Gaulin E."/>
            <person name="Govers F."/>
            <person name="Grenville-Briggs L.J."/>
            <person name="Horner N.R."/>
            <person name="Levin J.Z."/>
            <person name="Mammella M."/>
            <person name="Meijer H.J."/>
            <person name="Morris P."/>
            <person name="Nusbaum C."/>
            <person name="Oome S."/>
            <person name="Phillips A.J."/>
            <person name="van Rooyen D."/>
            <person name="Rzeszutek E."/>
            <person name="Saraiva M."/>
            <person name="Secombes C.J."/>
            <person name="Seidl M.F."/>
            <person name="Snel B."/>
            <person name="Stassen J.H."/>
            <person name="Sykes S."/>
            <person name="Tripathy S."/>
            <person name="van den Berg H."/>
            <person name="Vega-Arreguin J.C."/>
            <person name="Wawra S."/>
            <person name="Young S.K."/>
            <person name="Zeng Q."/>
            <person name="Dieguez-Uribeondo J."/>
            <person name="Russ C."/>
            <person name="Tyler B.M."/>
            <person name="van West P."/>
        </authorList>
    </citation>
    <scope>NUCLEOTIDE SEQUENCE [LARGE SCALE GENOMIC DNA]</scope>
    <source>
        <strain evidence="1 2">CBS 223.65</strain>
    </source>
</reference>
<evidence type="ECO:0000313" key="2">
    <source>
        <dbReference type="Proteomes" id="UP000030745"/>
    </source>
</evidence>
<dbReference type="Proteomes" id="UP000030745">
    <property type="component" value="Unassembled WGS sequence"/>
</dbReference>
<keyword evidence="2" id="KW-1185">Reference proteome</keyword>
<accession>A0A067C312</accession>
<dbReference type="EMBL" id="KK583235">
    <property type="protein sequence ID" value="KDO25154.1"/>
    <property type="molecule type" value="Genomic_DNA"/>
</dbReference>
<dbReference type="RefSeq" id="XP_012204222.1">
    <property type="nucleotide sequence ID" value="XM_012348832.1"/>
</dbReference>
<dbReference type="VEuPathDB" id="FungiDB:SPRG_09303"/>
<dbReference type="KEGG" id="spar:SPRG_09303"/>
<dbReference type="GeneID" id="24131474"/>